<accession>A0A3B1BSN0</accession>
<dbReference type="Pfam" id="PF13426">
    <property type="entry name" value="PAS_9"/>
    <property type="match status" value="1"/>
</dbReference>
<dbReference type="InterPro" id="IPR052155">
    <property type="entry name" value="Biofilm_reg_signaling"/>
</dbReference>
<feature type="domain" description="HAMP" evidence="4">
    <location>
        <begin position="368"/>
        <end position="420"/>
    </location>
</feature>
<evidence type="ECO:0000259" key="4">
    <source>
        <dbReference type="PROSITE" id="PS50885"/>
    </source>
</evidence>
<dbReference type="InterPro" id="IPR003660">
    <property type="entry name" value="HAMP_dom"/>
</dbReference>
<reference evidence="5" key="1">
    <citation type="submission" date="2018-06" db="EMBL/GenBank/DDBJ databases">
        <authorList>
            <person name="Zhirakovskaya E."/>
        </authorList>
    </citation>
    <scope>NUCLEOTIDE SEQUENCE</scope>
</reference>
<dbReference type="InterPro" id="IPR035965">
    <property type="entry name" value="PAS-like_dom_sf"/>
</dbReference>
<dbReference type="NCBIfam" id="TIGR00229">
    <property type="entry name" value="sensory_box"/>
    <property type="match status" value="1"/>
</dbReference>
<dbReference type="PANTHER" id="PTHR44757">
    <property type="entry name" value="DIGUANYLATE CYCLASE DGCP"/>
    <property type="match status" value="1"/>
</dbReference>
<name>A0A3B1BSN0_9ZZZZ</name>
<dbReference type="InterPro" id="IPR000700">
    <property type="entry name" value="PAS-assoc_C"/>
</dbReference>
<dbReference type="SMART" id="SM00304">
    <property type="entry name" value="HAMP"/>
    <property type="match status" value="1"/>
</dbReference>
<dbReference type="Gene3D" id="6.10.340.10">
    <property type="match status" value="1"/>
</dbReference>
<evidence type="ECO:0000256" key="1">
    <source>
        <dbReference type="SAM" id="Phobius"/>
    </source>
</evidence>
<dbReference type="PANTHER" id="PTHR44757:SF2">
    <property type="entry name" value="BIOFILM ARCHITECTURE MAINTENANCE PROTEIN MBAA"/>
    <property type="match status" value="1"/>
</dbReference>
<feature type="transmembrane region" description="Helical" evidence="1">
    <location>
        <begin position="27"/>
        <end position="50"/>
    </location>
</feature>
<dbReference type="Gene3D" id="3.30.450.20">
    <property type="entry name" value="PAS domain"/>
    <property type="match status" value="1"/>
</dbReference>
<keyword evidence="1" id="KW-0812">Transmembrane</keyword>
<dbReference type="SUPFAM" id="SSF158472">
    <property type="entry name" value="HAMP domain-like"/>
    <property type="match status" value="1"/>
</dbReference>
<dbReference type="GO" id="GO:0007165">
    <property type="term" value="P:signal transduction"/>
    <property type="evidence" value="ECO:0007669"/>
    <property type="project" value="InterPro"/>
</dbReference>
<organism evidence="5">
    <name type="scientific">hydrothermal vent metagenome</name>
    <dbReference type="NCBI Taxonomy" id="652676"/>
    <lineage>
        <taxon>unclassified sequences</taxon>
        <taxon>metagenomes</taxon>
        <taxon>ecological metagenomes</taxon>
    </lineage>
</organism>
<dbReference type="GO" id="GO:0016020">
    <property type="term" value="C:membrane"/>
    <property type="evidence" value="ECO:0007669"/>
    <property type="project" value="InterPro"/>
</dbReference>
<feature type="transmembrane region" description="Helical" evidence="1">
    <location>
        <begin position="347"/>
        <end position="368"/>
    </location>
</feature>
<dbReference type="InterPro" id="IPR000014">
    <property type="entry name" value="PAS"/>
</dbReference>
<evidence type="ECO:0000259" key="2">
    <source>
        <dbReference type="PROSITE" id="PS50112"/>
    </source>
</evidence>
<dbReference type="AlphaFoldDB" id="A0A3B1BSN0"/>
<dbReference type="SUPFAM" id="SSF55785">
    <property type="entry name" value="PYP-like sensor domain (PAS domain)"/>
    <property type="match status" value="1"/>
</dbReference>
<feature type="domain" description="PAS" evidence="2">
    <location>
        <begin position="457"/>
        <end position="527"/>
    </location>
</feature>
<protein>
    <submittedName>
        <fullName evidence="5">Diguanylate cyclase/phosphodiesterase (GGDEF &amp; EAL domains) with PAS/PAC sensor(S)</fullName>
    </submittedName>
</protein>
<feature type="domain" description="PAC" evidence="3">
    <location>
        <begin position="530"/>
        <end position="580"/>
    </location>
</feature>
<sequence>MTTDRNINQLAPDQERRRPFFSLRYKMLVYFGLLFTVSLVVMELVSLFGAPYTDYEGEFYYQQNDIFRSLDYVADAKKEYLVSLIKELKNNIMALAKSEILRDDGSKLSALFGEFTASGMQGGALWGAIRKEESFKAIIAQMNLLKSQYKMYEEIEIADIETGIVIASTDNDDFGENVFEKYAFMASRENGNLSKISFDKMENNFNLHLTEPVLDIKTDDAGENQIILVLIAHVNSNAVIYPLLHTGRGLNKTGEVVLVDSDARIIAPLKYKLPNGFTAPLGYKIKAKPAIMGTSGEEGITVSDDYRGEPVLAAYRHILISPDIEWGMVVKIDKSEAFAPLYQRLEAVTYVGSIGLMVTLLLAWFLAYRMSTPLMALSRAAGKVERGEMNARVESTGSIETHTLASAFNSMIAKVNLRRMELEDMVFKRTAELQSVITDLEREIAERMQMGKALHKSEERFRSIFNNSNDAIFIIEPREDKIIEVNPKACGMLGYSREELLSVPMSAIHPQEAEKLRNFAKNVFKEGEGWTDELTCRSKNGDSLPAEISASTLETEGKAFMIALVRDITERKKAEEALKRKTGLVNLLQEVTSAANNSSNVDEAIQVCLDKVCDYAGWELGHAYMLDFEDTLIPTQLWRIDDPYRFKAFYEVTKSIAPTQGVGLPG</sequence>
<dbReference type="PROSITE" id="PS50113">
    <property type="entry name" value="PAC"/>
    <property type="match status" value="1"/>
</dbReference>
<dbReference type="PROSITE" id="PS50885">
    <property type="entry name" value="HAMP"/>
    <property type="match status" value="1"/>
</dbReference>
<dbReference type="EMBL" id="UOGB01000009">
    <property type="protein sequence ID" value="VAX15203.1"/>
    <property type="molecule type" value="Genomic_DNA"/>
</dbReference>
<proteinExistence type="predicted"/>
<gene>
    <name evidence="5" type="ORF">MNBD_NITROSPINAE03-1863</name>
</gene>
<keyword evidence="1" id="KW-0472">Membrane</keyword>
<evidence type="ECO:0000259" key="3">
    <source>
        <dbReference type="PROSITE" id="PS50113"/>
    </source>
</evidence>
<evidence type="ECO:0000313" key="5">
    <source>
        <dbReference type="EMBL" id="VAX15203.1"/>
    </source>
</evidence>
<keyword evidence="1" id="KW-1133">Transmembrane helix</keyword>
<dbReference type="Pfam" id="PF00672">
    <property type="entry name" value="HAMP"/>
    <property type="match status" value="1"/>
</dbReference>
<dbReference type="SMART" id="SM00091">
    <property type="entry name" value="PAS"/>
    <property type="match status" value="1"/>
</dbReference>
<feature type="non-terminal residue" evidence="5">
    <location>
        <position position="666"/>
    </location>
</feature>
<dbReference type="PROSITE" id="PS50112">
    <property type="entry name" value="PAS"/>
    <property type="match status" value="1"/>
</dbReference>
<dbReference type="CDD" id="cd00130">
    <property type="entry name" value="PAS"/>
    <property type="match status" value="1"/>
</dbReference>
<dbReference type="CDD" id="cd06225">
    <property type="entry name" value="HAMP"/>
    <property type="match status" value="1"/>
</dbReference>